<name>A0A146K404_9EUKA</name>
<dbReference type="SUPFAM" id="SSF110004">
    <property type="entry name" value="Glycolipid transfer protein, GLTP"/>
    <property type="match status" value="1"/>
</dbReference>
<protein>
    <submittedName>
        <fullName evidence="1">Glycolipid transfer protein (GLTP) domain-containing protein</fullName>
    </submittedName>
</protein>
<sequence>GNLCGRRMSNSHQQLFAKIIEQIQKFNISRLSSDFKSIYDQTFEIIEDFDQSYLYSLYKDIKPFNQSEEEEQHEDEQSEIVINGPDCFDDEAFQNKTKFEALTILFFANIFKLIISENQDPKSVCRQVYKKTLQVHHNNYQKANFNKDIEQMPDLNNFLQQIKVSDKLTIQAINGFQQVAESIIKPVYEWTK</sequence>
<organism evidence="1">
    <name type="scientific">Trepomonas sp. PC1</name>
    <dbReference type="NCBI Taxonomy" id="1076344"/>
    <lineage>
        <taxon>Eukaryota</taxon>
        <taxon>Metamonada</taxon>
        <taxon>Diplomonadida</taxon>
        <taxon>Hexamitidae</taxon>
        <taxon>Hexamitinae</taxon>
        <taxon>Trepomonas</taxon>
    </lineage>
</organism>
<feature type="non-terminal residue" evidence="1">
    <location>
        <position position="1"/>
    </location>
</feature>
<accession>A0A146K404</accession>
<proteinExistence type="predicted"/>
<dbReference type="EMBL" id="GDID01005982">
    <property type="protein sequence ID" value="JAP90624.1"/>
    <property type="molecule type" value="Transcribed_RNA"/>
</dbReference>
<dbReference type="AlphaFoldDB" id="A0A146K404"/>
<evidence type="ECO:0000313" key="1">
    <source>
        <dbReference type="EMBL" id="JAP90624.1"/>
    </source>
</evidence>
<gene>
    <name evidence="1" type="ORF">TPC1_20077</name>
</gene>
<dbReference type="InterPro" id="IPR036497">
    <property type="entry name" value="GLTP_sf"/>
</dbReference>
<dbReference type="Gene3D" id="1.10.3520.10">
    <property type="entry name" value="Glycolipid transfer protein"/>
    <property type="match status" value="1"/>
</dbReference>
<reference evidence="1" key="1">
    <citation type="submission" date="2015-07" db="EMBL/GenBank/DDBJ databases">
        <title>Adaptation to a free-living lifestyle via gene acquisitions in the diplomonad Trepomonas sp. PC1.</title>
        <authorList>
            <person name="Xu F."/>
            <person name="Jerlstrom-Hultqvist J."/>
            <person name="Kolisko M."/>
            <person name="Simpson A.G.B."/>
            <person name="Roger A.J."/>
            <person name="Svard S.G."/>
            <person name="Andersson J.O."/>
        </authorList>
    </citation>
    <scope>NUCLEOTIDE SEQUENCE</scope>
    <source>
        <strain evidence="1">PC1</strain>
    </source>
</reference>